<feature type="region of interest" description="Disordered" evidence="1">
    <location>
        <begin position="128"/>
        <end position="185"/>
    </location>
</feature>
<organism evidence="2 3">
    <name type="scientific">Plakobranchus ocellatus</name>
    <dbReference type="NCBI Taxonomy" id="259542"/>
    <lineage>
        <taxon>Eukaryota</taxon>
        <taxon>Metazoa</taxon>
        <taxon>Spiralia</taxon>
        <taxon>Lophotrochozoa</taxon>
        <taxon>Mollusca</taxon>
        <taxon>Gastropoda</taxon>
        <taxon>Heterobranchia</taxon>
        <taxon>Euthyneura</taxon>
        <taxon>Panpulmonata</taxon>
        <taxon>Sacoglossa</taxon>
        <taxon>Placobranchoidea</taxon>
        <taxon>Plakobranchidae</taxon>
        <taxon>Plakobranchus</taxon>
    </lineage>
</organism>
<feature type="compositionally biased region" description="Pro residues" evidence="1">
    <location>
        <begin position="211"/>
        <end position="222"/>
    </location>
</feature>
<name>A0AAV3Y3J3_9GAST</name>
<dbReference type="Proteomes" id="UP000735302">
    <property type="component" value="Unassembled WGS sequence"/>
</dbReference>
<reference evidence="2 3" key="1">
    <citation type="journal article" date="2021" name="Elife">
        <title>Chloroplast acquisition without the gene transfer in kleptoplastic sea slugs, Plakobranchus ocellatus.</title>
        <authorList>
            <person name="Maeda T."/>
            <person name="Takahashi S."/>
            <person name="Yoshida T."/>
            <person name="Shimamura S."/>
            <person name="Takaki Y."/>
            <person name="Nagai Y."/>
            <person name="Toyoda A."/>
            <person name="Suzuki Y."/>
            <person name="Arimoto A."/>
            <person name="Ishii H."/>
            <person name="Satoh N."/>
            <person name="Nishiyama T."/>
            <person name="Hasebe M."/>
            <person name="Maruyama T."/>
            <person name="Minagawa J."/>
            <person name="Obokata J."/>
            <person name="Shigenobu S."/>
        </authorList>
    </citation>
    <scope>NUCLEOTIDE SEQUENCE [LARGE SCALE GENOMIC DNA]</scope>
</reference>
<comment type="caution">
    <text evidence="2">The sequence shown here is derived from an EMBL/GenBank/DDBJ whole genome shotgun (WGS) entry which is preliminary data.</text>
</comment>
<feature type="region of interest" description="Disordered" evidence="1">
    <location>
        <begin position="211"/>
        <end position="262"/>
    </location>
</feature>
<evidence type="ECO:0000313" key="2">
    <source>
        <dbReference type="EMBL" id="GFN76788.1"/>
    </source>
</evidence>
<keyword evidence="3" id="KW-1185">Reference proteome</keyword>
<accession>A0AAV3Y3J3</accession>
<dbReference type="EMBL" id="BLXT01000407">
    <property type="protein sequence ID" value="GFN76788.1"/>
    <property type="molecule type" value="Genomic_DNA"/>
</dbReference>
<sequence>MVGGLDPGVEVVTARQQWRSLTPITLAISFSLDGRAALTHAAQTIGQFSLNRPWFNPTRGSTPSAGSIAPGGDHAASSKTCPKFLKEQAVLRYKAENGGTFQQARKSVVVEIHKRTSNHSYAGAVKTRLQTKPAVLPKDGGRSVPSAPPKWKKAQKDSVALSAQRAAETETSAKRRAEKSKRQGPLGNHSIVLCLWPWNLRRLYLQSGKIPPRPAPRGPSPPLWSALPPLQTSNSLQIPPPARGGEIPRSSAFPLASLPLHP</sequence>
<evidence type="ECO:0008006" key="4">
    <source>
        <dbReference type="Google" id="ProtNLM"/>
    </source>
</evidence>
<gene>
    <name evidence="2" type="ORF">PoB_000329400</name>
</gene>
<dbReference type="AlphaFoldDB" id="A0AAV3Y3J3"/>
<proteinExistence type="predicted"/>
<protein>
    <recommendedName>
        <fullName evidence="4">60S ribosomal protein L28</fullName>
    </recommendedName>
</protein>
<evidence type="ECO:0000313" key="3">
    <source>
        <dbReference type="Proteomes" id="UP000735302"/>
    </source>
</evidence>
<evidence type="ECO:0000256" key="1">
    <source>
        <dbReference type="SAM" id="MobiDB-lite"/>
    </source>
</evidence>